<dbReference type="InParanoid" id="Q7S3X6"/>
<dbReference type="GeneID" id="3875575"/>
<keyword evidence="2" id="KW-0812">Transmembrane</keyword>
<dbReference type="Pfam" id="PF04646">
    <property type="entry name" value="DUF604"/>
    <property type="match status" value="1"/>
</dbReference>
<organism evidence="3 4">
    <name type="scientific">Neurospora crassa (strain ATCC 24698 / 74-OR23-1A / CBS 708.71 / DSM 1257 / FGSC 987)</name>
    <dbReference type="NCBI Taxonomy" id="367110"/>
    <lineage>
        <taxon>Eukaryota</taxon>
        <taxon>Fungi</taxon>
        <taxon>Dikarya</taxon>
        <taxon>Ascomycota</taxon>
        <taxon>Pezizomycotina</taxon>
        <taxon>Sordariomycetes</taxon>
        <taxon>Sordariomycetidae</taxon>
        <taxon>Sordariales</taxon>
        <taxon>Sordariaceae</taxon>
        <taxon>Neurospora</taxon>
    </lineage>
</organism>
<dbReference type="EMBL" id="CM002242">
    <property type="protein sequence ID" value="EAA30192.3"/>
    <property type="molecule type" value="Genomic_DNA"/>
</dbReference>
<dbReference type="KEGG" id="ncr:NCU02213"/>
<evidence type="ECO:0000256" key="2">
    <source>
        <dbReference type="SAM" id="Phobius"/>
    </source>
</evidence>
<keyword evidence="4" id="KW-1185">Reference proteome</keyword>
<dbReference type="Proteomes" id="UP000001805">
    <property type="component" value="Chromosome 7, Linkage Group VII"/>
</dbReference>
<dbReference type="GO" id="GO:0008375">
    <property type="term" value="F:acetylglucosaminyltransferase activity"/>
    <property type="evidence" value="ECO:0000318"/>
    <property type="project" value="GO_Central"/>
</dbReference>
<dbReference type="PANTHER" id="PTHR10811">
    <property type="entry name" value="FRINGE-RELATED"/>
    <property type="match status" value="1"/>
</dbReference>
<dbReference type="OrthoDB" id="414175at2759"/>
<protein>
    <recommendedName>
        <fullName evidence="5">Glycosyltransferase family 31 protein</fullName>
    </recommendedName>
</protein>
<name>Q7S3X6_NEUCR</name>
<dbReference type="HOGENOM" id="CLU_024640_2_0_1"/>
<evidence type="ECO:0000313" key="3">
    <source>
        <dbReference type="EMBL" id="EAA30192.3"/>
    </source>
</evidence>
<evidence type="ECO:0008006" key="5">
    <source>
        <dbReference type="Google" id="ProtNLM"/>
    </source>
</evidence>
<feature type="compositionally biased region" description="Basic and acidic residues" evidence="1">
    <location>
        <begin position="562"/>
        <end position="573"/>
    </location>
</feature>
<reference evidence="3 4" key="1">
    <citation type="journal article" date="2003" name="Nature">
        <title>The genome sequence of the filamentous fungus Neurospora crassa.</title>
        <authorList>
            <person name="Galagan J.E."/>
            <person name="Calvo S.E."/>
            <person name="Borkovich K.A."/>
            <person name="Selker E.U."/>
            <person name="Read N.D."/>
            <person name="Jaffe D."/>
            <person name="FitzHugh W."/>
            <person name="Ma L.J."/>
            <person name="Smirnov S."/>
            <person name="Purcell S."/>
            <person name="Rehman B."/>
            <person name="Elkins T."/>
            <person name="Engels R."/>
            <person name="Wang S."/>
            <person name="Nielsen C.B."/>
            <person name="Butler J."/>
            <person name="Endrizzi M."/>
            <person name="Qui D."/>
            <person name="Ianakiev P."/>
            <person name="Bell-Pedersen D."/>
            <person name="Nelson M.A."/>
            <person name="Werner-Washburne M."/>
            <person name="Selitrennikoff C.P."/>
            <person name="Kinsey J.A."/>
            <person name="Braun E.L."/>
            <person name="Zelter A."/>
            <person name="Schulte U."/>
            <person name="Kothe G.O."/>
            <person name="Jedd G."/>
            <person name="Mewes W."/>
            <person name="Staben C."/>
            <person name="Marcotte E."/>
            <person name="Greenberg D."/>
            <person name="Roy A."/>
            <person name="Foley K."/>
            <person name="Naylor J."/>
            <person name="Stange-Thomann N."/>
            <person name="Barrett R."/>
            <person name="Gnerre S."/>
            <person name="Kamal M."/>
            <person name="Kamvysselis M."/>
            <person name="Mauceli E."/>
            <person name="Bielke C."/>
            <person name="Rudd S."/>
            <person name="Frishman D."/>
            <person name="Krystofova S."/>
            <person name="Rasmussen C."/>
            <person name="Metzenberg R.L."/>
            <person name="Perkins D.D."/>
            <person name="Kroken S."/>
            <person name="Cogoni C."/>
            <person name="Macino G."/>
            <person name="Catcheside D."/>
            <person name="Li W."/>
            <person name="Pratt R.J."/>
            <person name="Osmani S.A."/>
            <person name="DeSouza C.P."/>
            <person name="Glass L."/>
            <person name="Orbach M.J."/>
            <person name="Berglund J.A."/>
            <person name="Voelker R."/>
            <person name="Yarden O."/>
            <person name="Plamann M."/>
            <person name="Seiler S."/>
            <person name="Dunlap J."/>
            <person name="Radford A."/>
            <person name="Aramayo R."/>
            <person name="Natvig D.O."/>
            <person name="Alex L.A."/>
            <person name="Mannhaupt G."/>
            <person name="Ebbole D.J."/>
            <person name="Freitag M."/>
            <person name="Paulsen I."/>
            <person name="Sachs M.S."/>
            <person name="Lander E.S."/>
            <person name="Nusbaum C."/>
            <person name="Birren B."/>
        </authorList>
    </citation>
    <scope>NUCLEOTIDE SEQUENCE [LARGE SCALE GENOMIC DNA]</scope>
    <source>
        <strain evidence="4">ATCC 24698 / 74-OR23-1A / CBS 708.71 / DSM 1257 / FGSC 987</strain>
    </source>
</reference>
<feature type="region of interest" description="Disordered" evidence="1">
    <location>
        <begin position="55"/>
        <end position="96"/>
    </location>
</feature>
<keyword evidence="2" id="KW-0472">Membrane</keyword>
<dbReference type="AlphaFoldDB" id="Q7S3X6"/>
<feature type="region of interest" description="Disordered" evidence="1">
    <location>
        <begin position="542"/>
        <end position="582"/>
    </location>
</feature>
<dbReference type="PaxDb" id="5141-EFNCRP00000003123"/>
<sequence length="612" mass="67825">MTMKVLLFQRPTRGFSIIVTLVFIVVLWSIARLRHHGSLLPTTFDKWGGIGEWKGQGGGGGGGGGRGRGGSNPPTPADQTTLKGAQRPYRPKLEPGQCPKDLEFLRRPELGLTDNILYSRRCIKPVYKANFDRSAITNVAGPLVTNTTSLDLTSCSHDEPIPCEPLALEVPMPYPKDAQYPHLLFGVASKYQRMREAIPAFAHWLAGTGARLVGTIADAIPPEHQDDSTRNSFNLTLLEEEYRAAGIIATFVPPKVFKRLNLKDGKPDPRPVPVEHHHFLVIKELLSVIDSSQSPQPPQWLAILDDDTFFPSLSPLSQTLSRYDHTRPAWLGALSDDFMAVQAWGFMAFGGAGSFLSLPLARQLAPHLEQCITTASVQTGDGILRDCIYSHTRTRLTLVEGLNQHDIKGDPSGFFESGIWPVLSLHHWKSWYHAPVAKMARVAKEVCGDCFLMRVRFGTGSSSSSSKDNKKRKEEESLLSLGYSITQYPGLANGLDDIDLSRVEGTWKEAERKEKWAFSYGPVRRKLQVNKEKKSWRLVDVDVGEEDSSSSPSKPPSQSTTNKKEGGGPKEGRAWISPRKGKKRFRQIYVHKAAGPAVGESMDEVIELVWEV</sequence>
<feature type="transmembrane region" description="Helical" evidence="2">
    <location>
        <begin position="12"/>
        <end position="31"/>
    </location>
</feature>
<gene>
    <name evidence="3" type="ORF">NCU02213</name>
</gene>
<feature type="compositionally biased region" description="Low complexity" evidence="1">
    <location>
        <begin position="549"/>
        <end position="559"/>
    </location>
</feature>
<evidence type="ECO:0000313" key="4">
    <source>
        <dbReference type="Proteomes" id="UP000001805"/>
    </source>
</evidence>
<dbReference type="STRING" id="367110.Q7S3X6"/>
<accession>Q7S3X6</accession>
<dbReference type="VEuPathDB" id="FungiDB:NCU02213"/>
<dbReference type="Gene3D" id="3.90.550.50">
    <property type="match status" value="1"/>
</dbReference>
<proteinExistence type="predicted"/>
<feature type="compositionally biased region" description="Gly residues" evidence="1">
    <location>
        <begin position="55"/>
        <end position="70"/>
    </location>
</feature>
<keyword evidence="2" id="KW-1133">Transmembrane helix</keyword>
<dbReference type="RefSeq" id="XP_959428.3">
    <property type="nucleotide sequence ID" value="XM_954335.3"/>
</dbReference>
<dbReference type="InterPro" id="IPR006740">
    <property type="entry name" value="DUF604"/>
</dbReference>
<evidence type="ECO:0000256" key="1">
    <source>
        <dbReference type="SAM" id="MobiDB-lite"/>
    </source>
</evidence>